<evidence type="ECO:0000256" key="3">
    <source>
        <dbReference type="ARBA" id="ARBA00022692"/>
    </source>
</evidence>
<dbReference type="PANTHER" id="PTHR47019">
    <property type="entry name" value="LIPID II FLIPPASE MURJ"/>
    <property type="match status" value="1"/>
</dbReference>
<dbReference type="UniPathway" id="UPA00219"/>
<comment type="function">
    <text evidence="8">Involved in peptidoglycan biosynthesis. Transports lipid-linked peptidoglycan precursors from the inner to the outer leaflet of the cytoplasmic membrane.</text>
</comment>
<gene>
    <name evidence="8" type="primary">murJ</name>
    <name evidence="9" type="ORF">A3J64_03415</name>
</gene>
<keyword evidence="7 8" id="KW-0472">Membrane</keyword>
<dbReference type="NCBIfam" id="TIGR01695">
    <property type="entry name" value="murJ_mviN"/>
    <property type="match status" value="1"/>
</dbReference>
<feature type="transmembrane region" description="Helical" evidence="8">
    <location>
        <begin position="323"/>
        <end position="343"/>
    </location>
</feature>
<evidence type="ECO:0000313" key="9">
    <source>
        <dbReference type="EMBL" id="OGZ36749.1"/>
    </source>
</evidence>
<dbReference type="STRING" id="1801997.A3J64_03415"/>
<feature type="transmembrane region" description="Helical" evidence="8">
    <location>
        <begin position="296"/>
        <end position="317"/>
    </location>
</feature>
<dbReference type="Pfam" id="PF03023">
    <property type="entry name" value="MurJ"/>
    <property type="match status" value="1"/>
</dbReference>
<dbReference type="AlphaFoldDB" id="A0A1G2FFB8"/>
<dbReference type="GO" id="GO:0009252">
    <property type="term" value="P:peptidoglycan biosynthetic process"/>
    <property type="evidence" value="ECO:0007669"/>
    <property type="project" value="UniProtKB-UniRule"/>
</dbReference>
<evidence type="ECO:0000256" key="7">
    <source>
        <dbReference type="ARBA" id="ARBA00023136"/>
    </source>
</evidence>
<keyword evidence="6 8" id="KW-1133">Transmembrane helix</keyword>
<comment type="subcellular location">
    <subcellularLocation>
        <location evidence="1 8">Cell membrane</location>
        <topology evidence="1 8">Multi-pass membrane protein</topology>
    </subcellularLocation>
</comment>
<evidence type="ECO:0000313" key="10">
    <source>
        <dbReference type="Proteomes" id="UP000177061"/>
    </source>
</evidence>
<feature type="transmembrane region" description="Helical" evidence="8">
    <location>
        <begin position="235"/>
        <end position="252"/>
    </location>
</feature>
<dbReference type="EMBL" id="MHNB01000022">
    <property type="protein sequence ID" value="OGZ36749.1"/>
    <property type="molecule type" value="Genomic_DNA"/>
</dbReference>
<feature type="transmembrane region" description="Helical" evidence="8">
    <location>
        <begin position="44"/>
        <end position="64"/>
    </location>
</feature>
<dbReference type="GO" id="GO:0015648">
    <property type="term" value="F:lipid-linked peptidoglycan transporter activity"/>
    <property type="evidence" value="ECO:0007669"/>
    <property type="project" value="UniProtKB-UniRule"/>
</dbReference>
<evidence type="ECO:0000256" key="5">
    <source>
        <dbReference type="ARBA" id="ARBA00022984"/>
    </source>
</evidence>
<evidence type="ECO:0000256" key="8">
    <source>
        <dbReference type="HAMAP-Rule" id="MF_02078"/>
    </source>
</evidence>
<dbReference type="GO" id="GO:0034204">
    <property type="term" value="P:lipid translocation"/>
    <property type="evidence" value="ECO:0007669"/>
    <property type="project" value="TreeGrafter"/>
</dbReference>
<comment type="caution">
    <text evidence="9">The sequence shown here is derived from an EMBL/GenBank/DDBJ whole genome shotgun (WGS) entry which is preliminary data.</text>
</comment>
<dbReference type="PRINTS" id="PR01806">
    <property type="entry name" value="VIRFACTRMVIN"/>
</dbReference>
<evidence type="ECO:0000256" key="2">
    <source>
        <dbReference type="ARBA" id="ARBA00022475"/>
    </source>
</evidence>
<feature type="transmembrane region" description="Helical" evidence="8">
    <location>
        <begin position="437"/>
        <end position="456"/>
    </location>
</feature>
<name>A0A1G2FFB8_9BACT</name>
<dbReference type="InterPro" id="IPR004268">
    <property type="entry name" value="MurJ"/>
</dbReference>
<keyword evidence="3 8" id="KW-0812">Transmembrane</keyword>
<feature type="transmembrane region" description="Helical" evidence="8">
    <location>
        <begin position="184"/>
        <end position="202"/>
    </location>
</feature>
<keyword evidence="8" id="KW-0813">Transport</keyword>
<dbReference type="GO" id="GO:0008360">
    <property type="term" value="P:regulation of cell shape"/>
    <property type="evidence" value="ECO:0007669"/>
    <property type="project" value="UniProtKB-KW"/>
</dbReference>
<accession>A0A1G2FFB8</accession>
<dbReference type="HAMAP" id="MF_02078">
    <property type="entry name" value="MurJ_MviN"/>
    <property type="match status" value="1"/>
</dbReference>
<keyword evidence="5 8" id="KW-0573">Peptidoglycan synthesis</keyword>
<dbReference type="GO" id="GO:0071555">
    <property type="term" value="P:cell wall organization"/>
    <property type="evidence" value="ECO:0007669"/>
    <property type="project" value="UniProtKB-KW"/>
</dbReference>
<evidence type="ECO:0000256" key="4">
    <source>
        <dbReference type="ARBA" id="ARBA00022960"/>
    </source>
</evidence>
<dbReference type="InterPro" id="IPR051050">
    <property type="entry name" value="Lipid_II_flippase_MurJ/MviN"/>
</dbReference>
<dbReference type="PANTHER" id="PTHR47019:SF1">
    <property type="entry name" value="LIPID II FLIPPASE MURJ"/>
    <property type="match status" value="1"/>
</dbReference>
<evidence type="ECO:0000256" key="6">
    <source>
        <dbReference type="ARBA" id="ARBA00022989"/>
    </source>
</evidence>
<dbReference type="Proteomes" id="UP000177061">
    <property type="component" value="Unassembled WGS sequence"/>
</dbReference>
<reference evidence="9 10" key="1">
    <citation type="journal article" date="2016" name="Nat. Commun.">
        <title>Thousands of microbial genomes shed light on interconnected biogeochemical processes in an aquifer system.</title>
        <authorList>
            <person name="Anantharaman K."/>
            <person name="Brown C.T."/>
            <person name="Hug L.A."/>
            <person name="Sharon I."/>
            <person name="Castelle C.J."/>
            <person name="Probst A.J."/>
            <person name="Thomas B.C."/>
            <person name="Singh A."/>
            <person name="Wilkins M.J."/>
            <person name="Karaoz U."/>
            <person name="Brodie E.L."/>
            <person name="Williams K.H."/>
            <person name="Hubbard S.S."/>
            <person name="Banfield J.F."/>
        </authorList>
    </citation>
    <scope>NUCLEOTIDE SEQUENCE [LARGE SCALE GENOMIC DNA]</scope>
</reference>
<keyword evidence="2 8" id="KW-1003">Cell membrane</keyword>
<comment type="similarity">
    <text evidence="8">Belongs to the MurJ/MviN family.</text>
</comment>
<sequence length="580" mass="63031">MSFKLRSLAPKVLGARLLKKGSSKKAPQKLNMLNRIFNHQSKTIFSAAVILGAASLMSRILGLVRESIFAAKFGAGDTMDIYNAAFRIPDLVYSLLVLGALSAGFVPIFTAYYRGQPPPGRGLPPGSGPQTEAWYIANGILNIIVISAIIICGFLILLSPWLVPLIAPGFGPEKSVLAVNLTRLMFLSPIFLAVSAVLGGILQSLRKFFIYSLAPIFYNLGIIFGALFLVKSWGIYGLGVGVVLGAFCHMLIQAPPVVLSGFRYRLIFGLTHPGIRRLGRLMIPRTLSLAVSQFDLIVMTIIGSTLASGSIAIFIFAYNLASLPWGVVAVSFALAVFPVLSQFAAQKNWPQFLKNFSGALRQILFFIIPMSALLLVLRTQIVQVVFGHGLFGANQFSQSAADLVSRTLFYFALGLFAFSLDQFLARAFFSLENTKTPFFIGVAATLVNISGSLVFIRYFSVAGLALGLVLAALIRVSLAWVFLKKEVKKFFALPERTDALGEKQIFISLIKIVFASLAAASAAYLILSLTAPLINLKTTLGIFVQGLMAGLAGLLTYCFLTFLLRLPEMVGLWQKIRKNE</sequence>
<feature type="transmembrane region" description="Helical" evidence="8">
    <location>
        <begin position="504"/>
        <end position="527"/>
    </location>
</feature>
<keyword evidence="8" id="KW-0961">Cell wall biogenesis/degradation</keyword>
<proteinExistence type="inferred from homology"/>
<feature type="transmembrane region" description="Helical" evidence="8">
    <location>
        <begin position="91"/>
        <end position="113"/>
    </location>
</feature>
<evidence type="ECO:0000256" key="1">
    <source>
        <dbReference type="ARBA" id="ARBA00004651"/>
    </source>
</evidence>
<protein>
    <recommendedName>
        <fullName evidence="8">Probable lipid II flippase MurJ</fullName>
    </recommendedName>
</protein>
<dbReference type="GO" id="GO:0005886">
    <property type="term" value="C:plasma membrane"/>
    <property type="evidence" value="ECO:0007669"/>
    <property type="project" value="UniProtKB-SubCell"/>
</dbReference>
<feature type="transmembrane region" description="Helical" evidence="8">
    <location>
        <begin position="133"/>
        <end position="163"/>
    </location>
</feature>
<feature type="transmembrane region" description="Helical" evidence="8">
    <location>
        <begin position="539"/>
        <end position="564"/>
    </location>
</feature>
<feature type="transmembrane region" description="Helical" evidence="8">
    <location>
        <begin position="462"/>
        <end position="483"/>
    </location>
</feature>
<comment type="pathway">
    <text evidence="8">Cell wall biogenesis; peptidoglycan biosynthesis.</text>
</comment>
<organism evidence="9 10">
    <name type="scientific">Candidatus Portnoybacteria bacterium RIFCSPHIGHO2_12_FULL_38_9</name>
    <dbReference type="NCBI Taxonomy" id="1801997"/>
    <lineage>
        <taxon>Bacteria</taxon>
        <taxon>Candidatus Portnoyibacteriota</taxon>
    </lineage>
</organism>
<feature type="transmembrane region" description="Helical" evidence="8">
    <location>
        <begin position="208"/>
        <end position="230"/>
    </location>
</feature>
<keyword evidence="4 8" id="KW-0133">Cell shape</keyword>
<dbReference type="CDD" id="cd13123">
    <property type="entry name" value="MATE_MurJ_like"/>
    <property type="match status" value="1"/>
</dbReference>
<feature type="transmembrane region" description="Helical" evidence="8">
    <location>
        <begin position="363"/>
        <end position="387"/>
    </location>
</feature>
<feature type="transmembrane region" description="Helical" evidence="8">
    <location>
        <begin position="407"/>
        <end position="425"/>
    </location>
</feature>